<reference evidence="7 8" key="1">
    <citation type="journal article" date="2016" name="Mol. Biol. Evol.">
        <title>Comparative Genomics of Early-Diverging Mushroom-Forming Fungi Provides Insights into the Origins of Lignocellulose Decay Capabilities.</title>
        <authorList>
            <person name="Nagy L.G."/>
            <person name="Riley R."/>
            <person name="Tritt A."/>
            <person name="Adam C."/>
            <person name="Daum C."/>
            <person name="Floudas D."/>
            <person name="Sun H."/>
            <person name="Yadav J.S."/>
            <person name="Pangilinan J."/>
            <person name="Larsson K.H."/>
            <person name="Matsuura K."/>
            <person name="Barry K."/>
            <person name="Labutti K."/>
            <person name="Kuo R."/>
            <person name="Ohm R.A."/>
            <person name="Bhattacharya S.S."/>
            <person name="Shirouzu T."/>
            <person name="Yoshinaga Y."/>
            <person name="Martin F.M."/>
            <person name="Grigoriev I.V."/>
            <person name="Hibbett D.S."/>
        </authorList>
    </citation>
    <scope>NUCLEOTIDE SEQUENCE [LARGE SCALE GENOMIC DNA]</scope>
    <source>
        <strain evidence="7 8">HHB12029</strain>
    </source>
</reference>
<feature type="transmembrane region" description="Helical" evidence="5">
    <location>
        <begin position="65"/>
        <end position="87"/>
    </location>
</feature>
<gene>
    <name evidence="7" type="ORF">EXIGLDRAFT_763797</name>
</gene>
<dbReference type="InterPro" id="IPR004853">
    <property type="entry name" value="Sugar_P_trans_dom"/>
</dbReference>
<evidence type="ECO:0000256" key="2">
    <source>
        <dbReference type="ARBA" id="ARBA00022692"/>
    </source>
</evidence>
<evidence type="ECO:0000259" key="6">
    <source>
        <dbReference type="Pfam" id="PF03151"/>
    </source>
</evidence>
<organism evidence="7 8">
    <name type="scientific">Exidia glandulosa HHB12029</name>
    <dbReference type="NCBI Taxonomy" id="1314781"/>
    <lineage>
        <taxon>Eukaryota</taxon>
        <taxon>Fungi</taxon>
        <taxon>Dikarya</taxon>
        <taxon>Basidiomycota</taxon>
        <taxon>Agaricomycotina</taxon>
        <taxon>Agaricomycetes</taxon>
        <taxon>Auriculariales</taxon>
        <taxon>Exidiaceae</taxon>
        <taxon>Exidia</taxon>
    </lineage>
</organism>
<evidence type="ECO:0000256" key="3">
    <source>
        <dbReference type="ARBA" id="ARBA00022989"/>
    </source>
</evidence>
<accession>A0A165LP14</accession>
<feature type="transmembrane region" description="Helical" evidence="5">
    <location>
        <begin position="163"/>
        <end position="184"/>
    </location>
</feature>
<evidence type="ECO:0000256" key="5">
    <source>
        <dbReference type="SAM" id="Phobius"/>
    </source>
</evidence>
<feature type="transmembrane region" description="Helical" evidence="5">
    <location>
        <begin position="253"/>
        <end position="273"/>
    </location>
</feature>
<keyword evidence="2 5" id="KW-0812">Transmembrane</keyword>
<keyword evidence="3 5" id="KW-1133">Transmembrane helix</keyword>
<feature type="transmembrane region" description="Helical" evidence="5">
    <location>
        <begin position="107"/>
        <end position="125"/>
    </location>
</feature>
<dbReference type="PANTHER" id="PTHR11132">
    <property type="entry name" value="SOLUTE CARRIER FAMILY 35"/>
    <property type="match status" value="1"/>
</dbReference>
<evidence type="ECO:0000313" key="8">
    <source>
        <dbReference type="Proteomes" id="UP000077266"/>
    </source>
</evidence>
<name>A0A165LP14_EXIGL</name>
<protein>
    <submittedName>
        <fullName evidence="7">TPT-domain-containing protein</fullName>
    </submittedName>
</protein>
<feature type="transmembrane region" description="Helical" evidence="5">
    <location>
        <begin position="306"/>
        <end position="325"/>
    </location>
</feature>
<dbReference type="EMBL" id="KV425922">
    <property type="protein sequence ID" value="KZV98118.1"/>
    <property type="molecule type" value="Genomic_DNA"/>
</dbReference>
<feature type="transmembrane region" description="Helical" evidence="5">
    <location>
        <begin position="221"/>
        <end position="241"/>
    </location>
</feature>
<dbReference type="Pfam" id="PF03151">
    <property type="entry name" value="TPT"/>
    <property type="match status" value="1"/>
</dbReference>
<keyword evidence="8" id="KW-1185">Reference proteome</keyword>
<evidence type="ECO:0000256" key="4">
    <source>
        <dbReference type="ARBA" id="ARBA00023136"/>
    </source>
</evidence>
<comment type="subcellular location">
    <subcellularLocation>
        <location evidence="1">Membrane</location>
        <topology evidence="1">Multi-pass membrane protein</topology>
    </subcellularLocation>
</comment>
<feature type="transmembrane region" description="Helical" evidence="5">
    <location>
        <begin position="190"/>
        <end position="209"/>
    </location>
</feature>
<dbReference type="GO" id="GO:0016020">
    <property type="term" value="C:membrane"/>
    <property type="evidence" value="ECO:0007669"/>
    <property type="project" value="UniProtKB-SubCell"/>
</dbReference>
<dbReference type="OrthoDB" id="6418713at2759"/>
<sequence>MPSTIDDKRLDAFVSLSLSRPGQLQNIDYDPIVNGTRTAAIITVYIALSASVDLYNRYIWSTLEFPYPVVLVTSQLVVTALGSTVYLQLVDVDSAHLQTRTRMSRGIFLRCVVPIGILFSGSLLLSNQAFLHLSVCWIQIPEAFVPVAVLFARIPVRDASRVFAIILMVSFGVAVASYSSSYALRIFDMLGFGMQALAVMFEASRLVMLEILLHETKIHPLVALQYSASVRAVFTLIVLAFTEGLDPFLALPWVLLGNALLAFGMNIAAMYLIDVASGLVLTLAGVLKDILLFTSSALMFGEPISGIQVVGYSIAFGGLVLYNIAK</sequence>
<keyword evidence="4 5" id="KW-0472">Membrane</keyword>
<dbReference type="Proteomes" id="UP000077266">
    <property type="component" value="Unassembled WGS sequence"/>
</dbReference>
<evidence type="ECO:0000313" key="7">
    <source>
        <dbReference type="EMBL" id="KZV98118.1"/>
    </source>
</evidence>
<feature type="transmembrane region" description="Helical" evidence="5">
    <location>
        <begin position="280"/>
        <end position="300"/>
    </location>
</feature>
<feature type="domain" description="Sugar phosphate transporter" evidence="6">
    <location>
        <begin position="39"/>
        <end position="323"/>
    </location>
</feature>
<dbReference type="InterPro" id="IPR050186">
    <property type="entry name" value="TPT_transporter"/>
</dbReference>
<dbReference type="AlphaFoldDB" id="A0A165LP14"/>
<proteinExistence type="predicted"/>
<feature type="transmembrane region" description="Helical" evidence="5">
    <location>
        <begin position="131"/>
        <end position="151"/>
    </location>
</feature>
<evidence type="ECO:0000256" key="1">
    <source>
        <dbReference type="ARBA" id="ARBA00004141"/>
    </source>
</evidence>
<dbReference type="InParanoid" id="A0A165LP14"/>